<dbReference type="HOGENOM" id="CLU_2666110_0_0_9"/>
<keyword evidence="2" id="KW-1185">Reference proteome</keyword>
<reference evidence="1 2" key="1">
    <citation type="submission" date="2008-10" db="EMBL/GenBank/DDBJ databases">
        <authorList>
            <person name="Fulton L."/>
            <person name="Clifton S."/>
            <person name="Fulton B."/>
            <person name="Xu J."/>
            <person name="Minx P."/>
            <person name="Pepin K.H."/>
            <person name="Johnson M."/>
            <person name="Bhonagiri V."/>
            <person name="Nash W.E."/>
            <person name="Mardis E.R."/>
            <person name="Wilson R.K."/>
        </authorList>
    </citation>
    <scope>NUCLEOTIDE SEQUENCE [LARGE SCALE GENOMIC DNA]</scope>
    <source>
        <strain evidence="1 2">DSM 3989</strain>
    </source>
</reference>
<evidence type="ECO:0000313" key="1">
    <source>
        <dbReference type="EMBL" id="EEC89888.1"/>
    </source>
</evidence>
<dbReference type="STRING" id="518637.EUBIFOR_01534"/>
<dbReference type="AlphaFoldDB" id="B7CBF9"/>
<reference evidence="1 2" key="2">
    <citation type="submission" date="2008-11" db="EMBL/GenBank/DDBJ databases">
        <title>Draft genome sequence of Eubacterium biforme (DSM 3989).</title>
        <authorList>
            <person name="Sudarsanam P."/>
            <person name="Ley R."/>
            <person name="Guruge J."/>
            <person name="Turnbaugh P.J."/>
            <person name="Mahowald M."/>
            <person name="Liep D."/>
            <person name="Gordon J."/>
        </authorList>
    </citation>
    <scope>NUCLEOTIDE SEQUENCE [LARGE SCALE GENOMIC DNA]</scope>
    <source>
        <strain evidence="1 2">DSM 3989</strain>
    </source>
</reference>
<dbReference type="EMBL" id="ABYT01000083">
    <property type="protein sequence ID" value="EEC89888.1"/>
    <property type="molecule type" value="Genomic_DNA"/>
</dbReference>
<name>B7CBF9_9FIRM</name>
<organism evidence="1 2">
    <name type="scientific">Holdemanella biformis DSM 3989</name>
    <dbReference type="NCBI Taxonomy" id="518637"/>
    <lineage>
        <taxon>Bacteria</taxon>
        <taxon>Bacillati</taxon>
        <taxon>Bacillota</taxon>
        <taxon>Erysipelotrichia</taxon>
        <taxon>Erysipelotrichales</taxon>
        <taxon>Erysipelotrichaceae</taxon>
        <taxon>Holdemanella</taxon>
    </lineage>
</organism>
<accession>B7CBF9</accession>
<proteinExistence type="predicted"/>
<comment type="caution">
    <text evidence="1">The sequence shown here is derived from an EMBL/GenBank/DDBJ whole genome shotgun (WGS) entry which is preliminary data.</text>
</comment>
<dbReference type="Proteomes" id="UP000004315">
    <property type="component" value="Unassembled WGS sequence"/>
</dbReference>
<gene>
    <name evidence="1" type="ORF">EUBIFOR_01534</name>
</gene>
<protein>
    <submittedName>
        <fullName evidence="1">Uncharacterized protein</fullName>
    </submittedName>
</protein>
<evidence type="ECO:0000313" key="2">
    <source>
        <dbReference type="Proteomes" id="UP000004315"/>
    </source>
</evidence>
<sequence length="75" mass="8594">MYYWSLFIVKRNEQKVGNIWKTEDIFKDEAASLAFLDTYKELGNELCDYDGKLGNASNLLSFLKGYEKLTCLLGG</sequence>